<dbReference type="PANTHER" id="PTHR11711">
    <property type="entry name" value="ADP RIBOSYLATION FACTOR-RELATED"/>
    <property type="match status" value="1"/>
</dbReference>
<feature type="binding site" evidence="6">
    <location>
        <position position="30"/>
    </location>
    <ligand>
        <name>Mg(2+)</name>
        <dbReference type="ChEBI" id="CHEBI:18420"/>
    </ligand>
</feature>
<evidence type="ECO:0000256" key="5">
    <source>
        <dbReference type="PIRSR" id="PIRSR606689-1"/>
    </source>
</evidence>
<evidence type="ECO:0000256" key="1">
    <source>
        <dbReference type="ARBA" id="ARBA00022707"/>
    </source>
</evidence>
<dbReference type="OrthoDB" id="2011769at2759"/>
<reference evidence="8" key="1">
    <citation type="submission" date="2022-12" db="EMBL/GenBank/DDBJ databases">
        <title>Genome assemblies of Blomia tropicalis.</title>
        <authorList>
            <person name="Cui Y."/>
        </authorList>
    </citation>
    <scope>NUCLEOTIDE SEQUENCE</scope>
    <source>
        <tissue evidence="8">Adult mites</tissue>
    </source>
</reference>
<sequence>MGLLFSRVWSYFTHEEHKLIILGLDNAGKTTILYQFLMEEVVHTSPTLGSNVEEVVWKNIHFVMWDIGGQDTLRQSWSTYYSNTEFIIMVIDSSDRDRISVSKEELWRMLPHEDLRKAAVLIYANKQDIKGCMTIAQISKELNLTSIKKHKWQIQPCCAISGEGLYQGLEWIAEQLKNKR</sequence>
<proteinExistence type="inferred from homology"/>
<dbReference type="PRINTS" id="PR00328">
    <property type="entry name" value="SAR1GTPBP"/>
</dbReference>
<evidence type="ECO:0000256" key="3">
    <source>
        <dbReference type="ARBA" id="ARBA00023134"/>
    </source>
</evidence>
<accession>A0A9Q0MK37</accession>
<keyword evidence="4" id="KW-0449">Lipoprotein</keyword>
<dbReference type="Gene3D" id="3.40.50.300">
    <property type="entry name" value="P-loop containing nucleotide triphosphate hydrolases"/>
    <property type="match status" value="1"/>
</dbReference>
<dbReference type="OMA" id="FTCWDLG"/>
<dbReference type="Proteomes" id="UP001142055">
    <property type="component" value="Chromosome 1"/>
</dbReference>
<evidence type="ECO:0000256" key="6">
    <source>
        <dbReference type="PIRSR" id="PIRSR606689-2"/>
    </source>
</evidence>
<dbReference type="InterPro" id="IPR005225">
    <property type="entry name" value="Small_GTP-bd"/>
</dbReference>
<dbReference type="GO" id="GO:1903292">
    <property type="term" value="P:protein localization to Golgi membrane"/>
    <property type="evidence" value="ECO:0007669"/>
    <property type="project" value="UniProtKB-ARBA"/>
</dbReference>
<dbReference type="Pfam" id="PF00025">
    <property type="entry name" value="Arf"/>
    <property type="match status" value="1"/>
</dbReference>
<keyword evidence="1" id="KW-0519">Myristate</keyword>
<dbReference type="GO" id="GO:0046872">
    <property type="term" value="F:metal ion binding"/>
    <property type="evidence" value="ECO:0007669"/>
    <property type="project" value="UniProtKB-KW"/>
</dbReference>
<dbReference type="GO" id="GO:0016192">
    <property type="term" value="P:vesicle-mediated transport"/>
    <property type="evidence" value="ECO:0007669"/>
    <property type="project" value="UniProtKB-ARBA"/>
</dbReference>
<keyword evidence="6" id="KW-0479">Metal-binding</keyword>
<keyword evidence="6" id="KW-0460">Magnesium</keyword>
<dbReference type="GO" id="GO:0003924">
    <property type="term" value="F:GTPase activity"/>
    <property type="evidence" value="ECO:0007669"/>
    <property type="project" value="InterPro"/>
</dbReference>
<keyword evidence="3 5" id="KW-0342">GTP-binding</keyword>
<name>A0A9Q0MK37_BLOTA</name>
<keyword evidence="2 5" id="KW-0547">Nucleotide-binding</keyword>
<evidence type="ECO:0000313" key="8">
    <source>
        <dbReference type="EMBL" id="KAJ6225762.1"/>
    </source>
</evidence>
<gene>
    <name evidence="8" type="ORF">RDWZM_004307</name>
</gene>
<dbReference type="InterPro" id="IPR024156">
    <property type="entry name" value="Small_GTPase_ARF"/>
</dbReference>
<dbReference type="InterPro" id="IPR027417">
    <property type="entry name" value="P-loop_NTPase"/>
</dbReference>
<dbReference type="FunFam" id="3.40.50.300:FF:000294">
    <property type="entry name" value="ADP-ribosylation factor-like protein 5A"/>
    <property type="match status" value="1"/>
</dbReference>
<dbReference type="CDD" id="cd04153">
    <property type="entry name" value="Arl5_Arl8"/>
    <property type="match status" value="1"/>
</dbReference>
<feature type="binding site" evidence="5">
    <location>
        <position position="69"/>
    </location>
    <ligand>
        <name>GTP</name>
        <dbReference type="ChEBI" id="CHEBI:37565"/>
    </ligand>
</feature>
<protein>
    <recommendedName>
        <fullName evidence="10">ADP-ribosylation factor-like protein 5B</fullName>
    </recommendedName>
</protein>
<dbReference type="GO" id="GO:0051649">
    <property type="term" value="P:establishment of localization in cell"/>
    <property type="evidence" value="ECO:0007669"/>
    <property type="project" value="UniProtKB-ARBA"/>
</dbReference>
<evidence type="ECO:0000256" key="2">
    <source>
        <dbReference type="ARBA" id="ARBA00022741"/>
    </source>
</evidence>
<dbReference type="PROSITE" id="PS51417">
    <property type="entry name" value="ARF"/>
    <property type="match status" value="1"/>
</dbReference>
<evidence type="ECO:0008006" key="10">
    <source>
        <dbReference type="Google" id="ProtNLM"/>
    </source>
</evidence>
<dbReference type="InterPro" id="IPR006689">
    <property type="entry name" value="Small_GTPase_ARF/SAR"/>
</dbReference>
<keyword evidence="9" id="KW-1185">Reference proteome</keyword>
<evidence type="ECO:0000256" key="4">
    <source>
        <dbReference type="ARBA" id="ARBA00023288"/>
    </source>
</evidence>
<dbReference type="SMART" id="SM00177">
    <property type="entry name" value="ARF"/>
    <property type="match status" value="1"/>
</dbReference>
<dbReference type="EMBL" id="JAPWDV010000001">
    <property type="protein sequence ID" value="KAJ6225762.1"/>
    <property type="molecule type" value="Genomic_DNA"/>
</dbReference>
<dbReference type="NCBIfam" id="TIGR00231">
    <property type="entry name" value="small_GTP"/>
    <property type="match status" value="1"/>
</dbReference>
<evidence type="ECO:0000313" key="9">
    <source>
        <dbReference type="Proteomes" id="UP001142055"/>
    </source>
</evidence>
<comment type="similarity">
    <text evidence="7">Belongs to the small GTPase superfamily. Arf family.</text>
</comment>
<feature type="binding site" evidence="5">
    <location>
        <begin position="23"/>
        <end position="30"/>
    </location>
    <ligand>
        <name>GTP</name>
        <dbReference type="ChEBI" id="CHEBI:37565"/>
    </ligand>
</feature>
<comment type="caution">
    <text evidence="8">The sequence shown here is derived from an EMBL/GenBank/DDBJ whole genome shotgun (WGS) entry which is preliminary data.</text>
</comment>
<dbReference type="AlphaFoldDB" id="A0A9Q0MK37"/>
<dbReference type="GO" id="GO:0005525">
    <property type="term" value="F:GTP binding"/>
    <property type="evidence" value="ECO:0007669"/>
    <property type="project" value="UniProtKB-KW"/>
</dbReference>
<organism evidence="8 9">
    <name type="scientific">Blomia tropicalis</name>
    <name type="common">Mite</name>
    <dbReference type="NCBI Taxonomy" id="40697"/>
    <lineage>
        <taxon>Eukaryota</taxon>
        <taxon>Metazoa</taxon>
        <taxon>Ecdysozoa</taxon>
        <taxon>Arthropoda</taxon>
        <taxon>Chelicerata</taxon>
        <taxon>Arachnida</taxon>
        <taxon>Acari</taxon>
        <taxon>Acariformes</taxon>
        <taxon>Sarcoptiformes</taxon>
        <taxon>Astigmata</taxon>
        <taxon>Glycyphagoidea</taxon>
        <taxon>Echimyopodidae</taxon>
        <taxon>Blomia</taxon>
    </lineage>
</organism>
<dbReference type="SMART" id="SM00178">
    <property type="entry name" value="SAR"/>
    <property type="match status" value="1"/>
</dbReference>
<dbReference type="SUPFAM" id="SSF52540">
    <property type="entry name" value="P-loop containing nucleoside triphosphate hydrolases"/>
    <property type="match status" value="1"/>
</dbReference>
<feature type="binding site" evidence="5">
    <location>
        <begin position="125"/>
        <end position="128"/>
    </location>
    <ligand>
        <name>GTP</name>
        <dbReference type="ChEBI" id="CHEBI:37565"/>
    </ligand>
</feature>
<evidence type="ECO:0000256" key="7">
    <source>
        <dbReference type="RuleBase" id="RU003925"/>
    </source>
</evidence>
<feature type="binding site" evidence="6">
    <location>
        <position position="47"/>
    </location>
    <ligand>
        <name>Mg(2+)</name>
        <dbReference type="ChEBI" id="CHEBI:18420"/>
    </ligand>
</feature>